<organism evidence="1 2">
    <name type="scientific">Paractinoplanes ovalisporus</name>
    <dbReference type="NCBI Taxonomy" id="2810368"/>
    <lineage>
        <taxon>Bacteria</taxon>
        <taxon>Bacillati</taxon>
        <taxon>Actinomycetota</taxon>
        <taxon>Actinomycetes</taxon>
        <taxon>Micromonosporales</taxon>
        <taxon>Micromonosporaceae</taxon>
        <taxon>Paractinoplanes</taxon>
    </lineage>
</organism>
<comment type="caution">
    <text evidence="1">The sequence shown here is derived from an EMBL/GenBank/DDBJ whole genome shotgun (WGS) entry which is preliminary data.</text>
</comment>
<evidence type="ECO:0000313" key="1">
    <source>
        <dbReference type="EMBL" id="MBM2623854.1"/>
    </source>
</evidence>
<reference evidence="1 2" key="1">
    <citation type="submission" date="2021-01" db="EMBL/GenBank/DDBJ databases">
        <title>Actinoplanes sp. nov. LDG1-06 isolated from lichen.</title>
        <authorList>
            <person name="Saeng-In P."/>
            <person name="Phongsopitanun W."/>
            <person name="Kanchanasin P."/>
            <person name="Yuki M."/>
            <person name="Kudo T."/>
            <person name="Ohkuma M."/>
            <person name="Tanasupawat S."/>
        </authorList>
    </citation>
    <scope>NUCLEOTIDE SEQUENCE [LARGE SCALE GENOMIC DNA]</scope>
    <source>
        <strain evidence="1 2">LDG1-06</strain>
    </source>
</reference>
<dbReference type="Proteomes" id="UP000632138">
    <property type="component" value="Unassembled WGS sequence"/>
</dbReference>
<accession>A0ABS2AXF0</accession>
<proteinExistence type="predicted"/>
<sequence length="61" mass="6758">MSLKRVKAIDVKEGDSLPGAGFVLFDADRMADGRVRIVTRLRTQLLESDADAWIEAPEETP</sequence>
<dbReference type="RefSeq" id="WP_203384205.1">
    <property type="nucleotide sequence ID" value="NZ_JAENHP010000048.1"/>
</dbReference>
<gene>
    <name evidence="1" type="ORF">JIG36_51030</name>
</gene>
<evidence type="ECO:0000313" key="2">
    <source>
        <dbReference type="Proteomes" id="UP000632138"/>
    </source>
</evidence>
<name>A0ABS2AXF0_9ACTN</name>
<keyword evidence="2" id="KW-1185">Reference proteome</keyword>
<dbReference type="EMBL" id="JAENHP010000048">
    <property type="protein sequence ID" value="MBM2623854.1"/>
    <property type="molecule type" value="Genomic_DNA"/>
</dbReference>
<protein>
    <submittedName>
        <fullName evidence="1">Uncharacterized protein</fullName>
    </submittedName>
</protein>